<dbReference type="Proteomes" id="UP000694867">
    <property type="component" value="Unplaced"/>
</dbReference>
<feature type="region of interest" description="Disordered" evidence="1">
    <location>
        <begin position="1"/>
        <end position="24"/>
    </location>
</feature>
<reference evidence="4" key="1">
    <citation type="submission" date="2025-08" db="UniProtKB">
        <authorList>
            <consortium name="RefSeq"/>
        </authorList>
    </citation>
    <scope>IDENTIFICATION</scope>
</reference>
<dbReference type="InterPro" id="IPR016135">
    <property type="entry name" value="UBQ-conjugating_enzyme/RWD"/>
</dbReference>
<dbReference type="RefSeq" id="XP_028968612.1">
    <property type="nucleotide sequence ID" value="XM_029112779.1"/>
</dbReference>
<dbReference type="SMART" id="SM00212">
    <property type="entry name" value="UBCc"/>
    <property type="match status" value="1"/>
</dbReference>
<dbReference type="GeneID" id="100897799"/>
<dbReference type="CDD" id="cd23814">
    <property type="entry name" value="UEV_AKTIP"/>
    <property type="match status" value="1"/>
</dbReference>
<accession>A0AAJ7WIZ8</accession>
<feature type="compositionally biased region" description="Polar residues" evidence="1">
    <location>
        <begin position="1"/>
        <end position="13"/>
    </location>
</feature>
<evidence type="ECO:0000313" key="3">
    <source>
        <dbReference type="Proteomes" id="UP000694867"/>
    </source>
</evidence>
<dbReference type="InterPro" id="IPR050113">
    <property type="entry name" value="Ub_conjugating_enzyme"/>
</dbReference>
<evidence type="ECO:0000256" key="1">
    <source>
        <dbReference type="SAM" id="MobiDB-lite"/>
    </source>
</evidence>
<organism evidence="3 4">
    <name type="scientific">Galendromus occidentalis</name>
    <name type="common">western predatory mite</name>
    <dbReference type="NCBI Taxonomy" id="34638"/>
    <lineage>
        <taxon>Eukaryota</taxon>
        <taxon>Metazoa</taxon>
        <taxon>Ecdysozoa</taxon>
        <taxon>Arthropoda</taxon>
        <taxon>Chelicerata</taxon>
        <taxon>Arachnida</taxon>
        <taxon>Acari</taxon>
        <taxon>Parasitiformes</taxon>
        <taxon>Mesostigmata</taxon>
        <taxon>Gamasina</taxon>
        <taxon>Phytoseioidea</taxon>
        <taxon>Phytoseiidae</taxon>
        <taxon>Typhlodrominae</taxon>
        <taxon>Galendromus</taxon>
    </lineage>
</organism>
<evidence type="ECO:0000313" key="4">
    <source>
        <dbReference type="RefSeq" id="XP_028968612.1"/>
    </source>
</evidence>
<dbReference type="Gene3D" id="3.10.110.10">
    <property type="entry name" value="Ubiquitin Conjugating Enzyme"/>
    <property type="match status" value="1"/>
</dbReference>
<dbReference type="KEGG" id="goe:100897799"/>
<dbReference type="InterPro" id="IPR000608">
    <property type="entry name" value="UBC"/>
</dbReference>
<proteinExistence type="predicted"/>
<feature type="compositionally biased region" description="Polar residues" evidence="1">
    <location>
        <begin position="252"/>
        <end position="263"/>
    </location>
</feature>
<dbReference type="PANTHER" id="PTHR24067">
    <property type="entry name" value="UBIQUITIN-CONJUGATING ENZYME E2"/>
    <property type="match status" value="1"/>
</dbReference>
<protein>
    <submittedName>
        <fullName evidence="4">AKT-interacting protein</fullName>
    </submittedName>
</protein>
<feature type="region of interest" description="Disordered" evidence="1">
    <location>
        <begin position="252"/>
        <end position="279"/>
    </location>
</feature>
<dbReference type="SUPFAM" id="SSF54495">
    <property type="entry name" value="UBC-like"/>
    <property type="match status" value="1"/>
</dbReference>
<keyword evidence="3" id="KW-1185">Reference proteome</keyword>
<name>A0AAJ7WIZ8_9ACAR</name>
<dbReference type="PROSITE" id="PS50127">
    <property type="entry name" value="UBC_2"/>
    <property type="match status" value="1"/>
</dbReference>
<feature type="compositionally biased region" description="Basic and acidic residues" evidence="1">
    <location>
        <begin position="269"/>
        <end position="279"/>
    </location>
</feature>
<gene>
    <name evidence="4" type="primary">LOC100897799</name>
</gene>
<dbReference type="Pfam" id="PF00179">
    <property type="entry name" value="UQ_con"/>
    <property type="match status" value="1"/>
</dbReference>
<feature type="domain" description="UBC core" evidence="2">
    <location>
        <begin position="59"/>
        <end position="208"/>
    </location>
</feature>
<evidence type="ECO:0000259" key="2">
    <source>
        <dbReference type="PROSITE" id="PS50127"/>
    </source>
</evidence>
<sequence>MGPTTQNAKNNGEASGSAAGGSLPRAAVKKPTKEAVSSHPTCQANAPRVEVLRTYGNVFLEYTLMNEYAIFRKKFLPGVYIMPSFDSALKWFCVIFIRTGIYEGGAFRLLLEMSPLYPEGGVPRVIFDPPVFHPLIHAITGEMDVSCKIAKWRREENHIYQVVEAVKSLFEKIPEDSKAANREASKLHKNNPEEFKRVVEECIAQCMDHLQRESPAGDPNNFDFVAHDAHDLSLSFDESSLFSLRMDSSECSTEATKSPQRLQGLSWMRDGKPWAKEGS</sequence>
<dbReference type="AlphaFoldDB" id="A0AAJ7WIZ8"/>